<feature type="region of interest" description="Disordered" evidence="1">
    <location>
        <begin position="1"/>
        <end position="32"/>
    </location>
</feature>
<organism evidence="2 3">
    <name type="scientific">Microvirga subterranea</name>
    <dbReference type="NCBI Taxonomy" id="186651"/>
    <lineage>
        <taxon>Bacteria</taxon>
        <taxon>Pseudomonadati</taxon>
        <taxon>Pseudomonadota</taxon>
        <taxon>Alphaproteobacteria</taxon>
        <taxon>Hyphomicrobiales</taxon>
        <taxon>Methylobacteriaceae</taxon>
        <taxon>Microvirga</taxon>
    </lineage>
</organism>
<comment type="caution">
    <text evidence="2">The sequence shown here is derived from an EMBL/GenBank/DDBJ whole genome shotgun (WGS) entry which is preliminary data.</text>
</comment>
<dbReference type="SUPFAM" id="SSF57938">
    <property type="entry name" value="DnaJ/Hsp40 cysteine-rich domain"/>
    <property type="match status" value="1"/>
</dbReference>
<name>A0A370HKK2_9HYPH</name>
<evidence type="ECO:0000313" key="3">
    <source>
        <dbReference type="Proteomes" id="UP000254925"/>
    </source>
</evidence>
<dbReference type="Gene3D" id="6.20.20.10">
    <property type="match status" value="1"/>
</dbReference>
<reference evidence="2 3" key="1">
    <citation type="submission" date="2018-07" db="EMBL/GenBank/DDBJ databases">
        <title>Genomic Encyclopedia of Type Strains, Phase IV (KMG-IV): sequencing the most valuable type-strain genomes for metagenomic binning, comparative biology and taxonomic classification.</title>
        <authorList>
            <person name="Goeker M."/>
        </authorList>
    </citation>
    <scope>NUCLEOTIDE SEQUENCE [LARGE SCALE GENOMIC DNA]</scope>
    <source>
        <strain evidence="2 3">DSM 14364</strain>
    </source>
</reference>
<keyword evidence="3" id="KW-1185">Reference proteome</keyword>
<feature type="compositionally biased region" description="Basic and acidic residues" evidence="1">
    <location>
        <begin position="1"/>
        <end position="15"/>
    </location>
</feature>
<sequence>MANEKPGKTPSEKPKLNPGDQAEVGTPGAGENICRECNGTGKLGEKECPICGGTGIVIEEIGGG</sequence>
<dbReference type="OrthoDB" id="7307073at2"/>
<accession>A0A370HKK2</accession>
<dbReference type="EMBL" id="QQBB01000004">
    <property type="protein sequence ID" value="RDI59133.1"/>
    <property type="molecule type" value="Genomic_DNA"/>
</dbReference>
<evidence type="ECO:0000256" key="1">
    <source>
        <dbReference type="SAM" id="MobiDB-lite"/>
    </source>
</evidence>
<dbReference type="AlphaFoldDB" id="A0A370HKK2"/>
<dbReference type="Proteomes" id="UP000254925">
    <property type="component" value="Unassembled WGS sequence"/>
</dbReference>
<protein>
    <recommendedName>
        <fullName evidence="4">Chaperone protein DnaJ</fullName>
    </recommendedName>
</protein>
<proteinExistence type="predicted"/>
<dbReference type="RefSeq" id="WP_114770042.1">
    <property type="nucleotide sequence ID" value="NZ_QQBB01000004.1"/>
</dbReference>
<evidence type="ECO:0000313" key="2">
    <source>
        <dbReference type="EMBL" id="RDI59133.1"/>
    </source>
</evidence>
<evidence type="ECO:0008006" key="4">
    <source>
        <dbReference type="Google" id="ProtNLM"/>
    </source>
</evidence>
<dbReference type="InterPro" id="IPR036410">
    <property type="entry name" value="HSP_DnaJ_Cys-rich_dom_sf"/>
</dbReference>
<gene>
    <name evidence="2" type="ORF">DES45_10444</name>
</gene>